<keyword evidence="3" id="KW-1185">Reference proteome</keyword>
<name>A0A9W4GV76_9ACTN</name>
<accession>A0A9W4GV76</accession>
<dbReference type="Proteomes" id="UP001152519">
    <property type="component" value="Unassembled WGS sequence"/>
</dbReference>
<feature type="region of interest" description="Disordered" evidence="1">
    <location>
        <begin position="118"/>
        <end position="154"/>
    </location>
</feature>
<gene>
    <name evidence="2" type="ORF">SCOCK_580043</name>
</gene>
<organism evidence="2 3">
    <name type="scientific">Actinacidiphila cocklensis</name>
    <dbReference type="NCBI Taxonomy" id="887465"/>
    <lineage>
        <taxon>Bacteria</taxon>
        <taxon>Bacillati</taxon>
        <taxon>Actinomycetota</taxon>
        <taxon>Actinomycetes</taxon>
        <taxon>Kitasatosporales</taxon>
        <taxon>Streptomycetaceae</taxon>
        <taxon>Actinacidiphila</taxon>
    </lineage>
</organism>
<protein>
    <submittedName>
        <fullName evidence="2">Uncharacterized protein</fullName>
    </submittedName>
</protein>
<reference evidence="2" key="1">
    <citation type="submission" date="2021-05" db="EMBL/GenBank/DDBJ databases">
        <authorList>
            <person name="Arsene-Ploetze F."/>
        </authorList>
    </citation>
    <scope>NUCLEOTIDE SEQUENCE</scope>
    <source>
        <strain evidence="2">DSM 42138</strain>
    </source>
</reference>
<proteinExistence type="predicted"/>
<evidence type="ECO:0000313" key="2">
    <source>
        <dbReference type="EMBL" id="CAG6397617.1"/>
    </source>
</evidence>
<comment type="caution">
    <text evidence="2">The sequence shown here is derived from an EMBL/GenBank/DDBJ whole genome shotgun (WGS) entry which is preliminary data.</text>
</comment>
<dbReference type="AlphaFoldDB" id="A0A9W4GV76"/>
<sequence length="154" mass="17152">MAKILRMPSERDLPQGARRDFVEELWDYYRRAGRPTLQEIADAISADYDAFTASKETIRRAMLGKTVPIDGDVADALFEVFCKRSKTDPNEDRWPDSMDGSEPRRDWWRSLWSRALEEAPPTPVGPGSTSGWGSGGGWGTSAARSSAAVEEPPF</sequence>
<evidence type="ECO:0000313" key="3">
    <source>
        <dbReference type="Proteomes" id="UP001152519"/>
    </source>
</evidence>
<dbReference type="EMBL" id="CAJSLV010000090">
    <property type="protein sequence ID" value="CAG6397617.1"/>
    <property type="molecule type" value="Genomic_DNA"/>
</dbReference>
<feature type="compositionally biased region" description="Gly residues" evidence="1">
    <location>
        <begin position="128"/>
        <end position="139"/>
    </location>
</feature>
<dbReference type="RefSeq" id="WP_251497991.1">
    <property type="nucleotide sequence ID" value="NZ_CAJSLV010000090.1"/>
</dbReference>
<evidence type="ECO:0000256" key="1">
    <source>
        <dbReference type="SAM" id="MobiDB-lite"/>
    </source>
</evidence>